<dbReference type="InterPro" id="IPR013823">
    <property type="entry name" value="Ribosomal_bL12_C"/>
</dbReference>
<dbReference type="GO" id="GO:1990904">
    <property type="term" value="C:ribonucleoprotein complex"/>
    <property type="evidence" value="ECO:0007669"/>
    <property type="project" value="UniProtKB-KW"/>
</dbReference>
<dbReference type="Gene3D" id="1.25.40.90">
    <property type="match status" value="1"/>
</dbReference>
<comment type="catalytic activity">
    <reaction evidence="29">
        <text>sulfate(out) + phosphate(in) = sulfate(in) + phosphate(out)</text>
        <dbReference type="Rhea" id="RHEA:71631"/>
        <dbReference type="ChEBI" id="CHEBI:16189"/>
        <dbReference type="ChEBI" id="CHEBI:43474"/>
    </reaction>
</comment>
<evidence type="ECO:0000256" key="5">
    <source>
        <dbReference type="ARBA" id="ARBA00006375"/>
    </source>
</evidence>
<dbReference type="Gene3D" id="3.30.40.10">
    <property type="entry name" value="Zinc/RING finger domain, C3HC4 (zinc finger)"/>
    <property type="match status" value="1"/>
</dbReference>
<dbReference type="PANTHER" id="PTHR46275">
    <property type="entry name" value="HEPATOCYTE GROWTH FACTOR-REGULATED TYROSINE KINASE SUBSTRATE"/>
    <property type="match status" value="1"/>
</dbReference>
<keyword evidence="10" id="KW-0963">Cytoplasm</keyword>
<comment type="function">
    <text evidence="36">Catalyzes the electroneutral exchange or flux of physiologically important metabolites such as dicarboxylates (malonate, malate, succinate), inorganic sulfur-containing anions, and phosphate, across mitochondrial inner membrane. Plays an important role in gluconeogenesis, fatty acid metabolism, urea synthesis, and sulfur metabolism, particularly in liver, by supplying the substrates for the different metabolic processes. Regulates fatty acid release from adipocytes, and contributes to systemic insulin sensitivity.</text>
</comment>
<dbReference type="FunFam" id="1.50.40.10:FF:000043">
    <property type="entry name" value="mitochondrial dicarboxylate carrier isoform X2"/>
    <property type="match status" value="1"/>
</dbReference>
<evidence type="ECO:0000256" key="43">
    <source>
        <dbReference type="PROSITE-ProRule" id="PRU00282"/>
    </source>
</evidence>
<dbReference type="CDD" id="cd03569">
    <property type="entry name" value="VHS_Hrs"/>
    <property type="match status" value="1"/>
</dbReference>
<evidence type="ECO:0000256" key="1">
    <source>
        <dbReference type="ARBA" id="ARBA00004440"/>
    </source>
</evidence>
<keyword evidence="9" id="KW-0050">Antiport</keyword>
<dbReference type="GO" id="GO:0031901">
    <property type="term" value="C:early endosome membrane"/>
    <property type="evidence" value="ECO:0007669"/>
    <property type="project" value="UniProtKB-SubCell"/>
</dbReference>
<dbReference type="InterPro" id="IPR017073">
    <property type="entry name" value="HGS/VPS27"/>
</dbReference>
<dbReference type="SMART" id="SM00064">
    <property type="entry name" value="FYVE"/>
    <property type="match status" value="1"/>
</dbReference>
<evidence type="ECO:0000256" key="42">
    <source>
        <dbReference type="PROSITE-ProRule" id="PRU00091"/>
    </source>
</evidence>
<evidence type="ECO:0000256" key="30">
    <source>
        <dbReference type="ARBA" id="ARBA00050604"/>
    </source>
</evidence>
<dbReference type="PROSITE" id="PS50179">
    <property type="entry name" value="VHS"/>
    <property type="match status" value="1"/>
</dbReference>
<keyword evidence="26 43" id="KW-0472">Membrane</keyword>
<feature type="domain" description="VHS" evidence="47">
    <location>
        <begin position="414"/>
        <end position="542"/>
    </location>
</feature>
<dbReference type="InterPro" id="IPR023395">
    <property type="entry name" value="MCP_dom_sf"/>
</dbReference>
<keyword evidence="17" id="KW-0999">Mitochondrion inner membrane</keyword>
<keyword evidence="22" id="KW-1133">Transmembrane helix</keyword>
<proteinExistence type="inferred from homology"/>
<evidence type="ECO:0000256" key="44">
    <source>
        <dbReference type="SAM" id="Coils"/>
    </source>
</evidence>
<dbReference type="GO" id="GO:0032585">
    <property type="term" value="C:multivesicular body membrane"/>
    <property type="evidence" value="ECO:0007669"/>
    <property type="project" value="UniProtKB-SubCell"/>
</dbReference>
<dbReference type="InterPro" id="IPR013083">
    <property type="entry name" value="Znf_RING/FYVE/PHD"/>
</dbReference>
<dbReference type="SMART" id="SM00288">
    <property type="entry name" value="VHS"/>
    <property type="match status" value="1"/>
</dbReference>
<feature type="region of interest" description="Disordered" evidence="45">
    <location>
        <begin position="625"/>
        <end position="747"/>
    </location>
</feature>
<keyword evidence="24" id="KW-0445">Lipid transport</keyword>
<dbReference type="InterPro" id="IPR014719">
    <property type="entry name" value="Ribosomal_bL12_C/ClpS-like"/>
</dbReference>
<feature type="coiled-coil region" evidence="44">
    <location>
        <begin position="925"/>
        <end position="1008"/>
    </location>
</feature>
<evidence type="ECO:0000256" key="19">
    <source>
        <dbReference type="ARBA" id="ARBA00022843"/>
    </source>
</evidence>
<dbReference type="InterPro" id="IPR003903">
    <property type="entry name" value="UIM_dom"/>
</dbReference>
<dbReference type="Pfam" id="PF01363">
    <property type="entry name" value="FYVE"/>
    <property type="match status" value="1"/>
</dbReference>
<evidence type="ECO:0000256" key="13">
    <source>
        <dbReference type="ARBA" id="ARBA00022692"/>
    </source>
</evidence>
<dbReference type="CDD" id="cd15720">
    <property type="entry name" value="FYVE_Hrs"/>
    <property type="match status" value="1"/>
</dbReference>
<feature type="compositionally biased region" description="Low complexity" evidence="45">
    <location>
        <begin position="24"/>
        <end position="47"/>
    </location>
</feature>
<evidence type="ECO:0000256" key="10">
    <source>
        <dbReference type="ARBA" id="ARBA00022490"/>
    </source>
</evidence>
<comment type="catalytic activity">
    <reaction evidence="35">
        <text>succinate(out) + phosphate(in) = succinate(in) + phosphate(out)</text>
        <dbReference type="Rhea" id="RHEA:71627"/>
        <dbReference type="ChEBI" id="CHEBI:30031"/>
        <dbReference type="ChEBI" id="CHEBI:43474"/>
    </reaction>
</comment>
<evidence type="ECO:0000256" key="12">
    <source>
        <dbReference type="ARBA" id="ARBA00022553"/>
    </source>
</evidence>
<dbReference type="Pfam" id="PF00790">
    <property type="entry name" value="VHS"/>
    <property type="match status" value="1"/>
</dbReference>
<keyword evidence="23" id="KW-0007">Acetylation</keyword>
<keyword evidence="16 42" id="KW-0863">Zinc-finger</keyword>
<keyword evidence="13 43" id="KW-0812">Transmembrane</keyword>
<dbReference type="GO" id="GO:0005840">
    <property type="term" value="C:ribosome"/>
    <property type="evidence" value="ECO:0007669"/>
    <property type="project" value="UniProtKB-KW"/>
</dbReference>
<dbReference type="PANTHER" id="PTHR46275:SF1">
    <property type="entry name" value="HEPATOCYTE GROWTH FACTOR-REGULATED TYROSINE KINASE SUBSTRATE"/>
    <property type="match status" value="1"/>
</dbReference>
<evidence type="ECO:0000256" key="25">
    <source>
        <dbReference type="ARBA" id="ARBA00023128"/>
    </source>
</evidence>
<comment type="similarity">
    <text evidence="5">Belongs to the mitochondrial carrier (TC 2.A.29) family.</text>
</comment>
<dbReference type="InterPro" id="IPR008932">
    <property type="entry name" value="Ribosomal_bL12_oligo"/>
</dbReference>
<evidence type="ECO:0000259" key="47">
    <source>
        <dbReference type="PROSITE" id="PS50179"/>
    </source>
</evidence>
<evidence type="ECO:0000256" key="28">
    <source>
        <dbReference type="ARBA" id="ARBA00037004"/>
    </source>
</evidence>
<dbReference type="GO" id="GO:0006412">
    <property type="term" value="P:translation"/>
    <property type="evidence" value="ECO:0007669"/>
    <property type="project" value="InterPro"/>
</dbReference>
<dbReference type="InterPro" id="IPR017455">
    <property type="entry name" value="Znf_FYVE-rel"/>
</dbReference>
<evidence type="ECO:0000256" key="2">
    <source>
        <dbReference type="ARBA" id="ARBA00004448"/>
    </source>
</evidence>
<keyword evidence="19" id="KW-0832">Ubl conjugation</keyword>
<evidence type="ECO:0000256" key="18">
    <source>
        <dbReference type="ARBA" id="ARBA00022833"/>
    </source>
</evidence>
<accession>A0A8J5ZPB8</accession>
<comment type="catalytic activity">
    <reaction evidence="33">
        <text>(S)-malate(in) + phosphate(out) = (S)-malate(out) + phosphate(in)</text>
        <dbReference type="Rhea" id="RHEA:71607"/>
        <dbReference type="ChEBI" id="CHEBI:15589"/>
        <dbReference type="ChEBI" id="CHEBI:43474"/>
    </reaction>
</comment>
<evidence type="ECO:0000256" key="9">
    <source>
        <dbReference type="ARBA" id="ARBA00022449"/>
    </source>
</evidence>
<sequence length="1694" mass="182551">ATLDGTQPPAKQGPFPQPRGWRLPWAASGAGRPARPRRPGSSAVRGSQGPQTTGAGPMGPRSAPPETQAPATEAPWTPGPRPPGPLAAAPAKDNLQALHQQRLPHARSSQQETHRDPAPPASVARRQDDAKPALCPALIGYASFCGFSLVAGALRLIVRSPIDTRRLSRPLALVGWPCDVRVRAPERKTEAEVGGAPARSRTAAASERVTRPPPIAAPRPPAGPGRGAQSGPRPRPRRERRGSPRATQPRACRPARRGGPGAGSAGTAGRGPAAPPRRPRQTRGLSHGDRDSVKCQHLSWTPRPDARGGVCGVSPKRRPRAGADPWARQAFHSAPGALADRLCLGPASPGAGGVSWPSTAPETTARAGKGWTRWATASAGSVPADSLRGPPLAFGGRPGQVGRTLMRLSAADKATSQLLLETDWESILQICDLIRQGDTQAKYAVSSIKKKVNDKNPHVALYALEVMESVVKNCGQTVHDEVANKQTMEELKELLKRQVEVSVRNKVLYLIQAWAHAFRNEPRYKVVQDTYQIMKVEGHVFPEFKESDAMFAAERAPDWVDAEECHRCRVQFGVVTRKHHCRACGQIFCGKCSSKCSTIPKFGIEKEVRVCEPCYEQLNRKAEGKAAATTELPPEYLTSPLSQQSQLPPKRDETALQEEEELQLALALSQSEAEEKERLVSADGRRPGVGSGRASLAYSSASRTRFPQRQKSAYAAYPKAEPVPAASSAPPASSLYSSPVNSSAPLAEDIDPELARYLNRTYWEKKQEEARRSPTPSAPAPLAEPPAQPGDGHAAPAAVLETPLPEADAQPMAPPSGPFGEGCPRGTGCPGPGQGPRGARDHRRPVSRQQPQHGEPEESHARLLRALQNAVSTFVNRVRSNHVRGRSITNDSAVLSLFQSINGMHPQLLELLNQLDERRLYYEGLQDKLAQIRDARGALSALREEHREKLRRAAEEAERQRQIQLAQKLEIMRQKKQEYLEVQRQLAIQRLQEQEKERQMRLEQQKQTIQMRAQMPAFSLPYAQASARSAGPARCPPAALTARSLQAMPAAGGVLYQPSGPTSFPGTFSPAGSVEGSPMHTVYMSQPAPAAGGPYPSMPGAAADPSMVSTYMYPAGPTSAQSTPQGPAGPTANPAYSSYQPTPTQGYQGVASQAPQSLPAVPQPPQPGATGYMGSQSVSLGYQPYSMQNLMTALPGQDAPLPPPQQPYISGQQPMYQQMAPSGGPPQQQPPVAQQPPAQGPPVPRVCAVRLMRCSGHRRGEALAGAPLDNAPKEYPPKIQQLVQDIASLTLLEISDLNELLKKTLKIQDVGLMPMGGMLPGAVPAAAAPAEAAEDDDVPRQKERTHFTVRLTEAKPVDKVKLIKEIKNYIQGINLVQAKKLVESLPQEIKANVAKAEAEKIKAALEAVGGTTRVSRWYFGGLASCGAACCTHPLDLLKVHLQTQQEVKLRMLGMARQVVRSDGILALYNGLSASLCRQMTYSLTRFAIYETARDHMSKGAQGPPPFYKKVLLGAVSGCIGGFMGTPADMVNVRMQNDVKLPPSQRRNYAHAVDGLFRVAREEGLKRLFSGATMASSRGMLVTVGQLSCYDQAKQLVLSTGYLSDGIVTHFVASFIAGGCATILCQPLDVLKTRLMSAKGEYQGVLHCALETAKLGPLAFYKGLLPAGIRLMPHTMLTFVFLEQLRKYFGITVSS</sequence>
<evidence type="ECO:0000256" key="33">
    <source>
        <dbReference type="ARBA" id="ARBA00051541"/>
    </source>
</evidence>
<dbReference type="FunFam" id="1.20.5.710:FF:000006">
    <property type="entry name" value="39S ribosomal protein L12, mitochondrial"/>
    <property type="match status" value="1"/>
</dbReference>
<reference evidence="48" key="1">
    <citation type="journal article" date="2021" name="Evol. Appl.">
        <title>The genome of the Pyrenean desman and the effects of bottlenecks and inbreeding on the genomic landscape of an endangered species.</title>
        <authorList>
            <person name="Escoda L."/>
            <person name="Castresana J."/>
        </authorList>
    </citation>
    <scope>NUCLEOTIDE SEQUENCE</scope>
    <source>
        <strain evidence="48">IBE-C5619</strain>
    </source>
</reference>
<keyword evidence="21" id="KW-0689">Ribosomal protein</keyword>
<dbReference type="Gene3D" id="1.50.40.10">
    <property type="entry name" value="Mitochondrial carrier domain"/>
    <property type="match status" value="1"/>
</dbReference>
<evidence type="ECO:0000256" key="20">
    <source>
        <dbReference type="ARBA" id="ARBA00022946"/>
    </source>
</evidence>
<keyword evidence="48" id="KW-0808">Transferase</keyword>
<keyword evidence="18" id="KW-0862">Zinc</keyword>
<dbReference type="Gene3D" id="3.30.1390.10">
    <property type="match status" value="1"/>
</dbReference>
<evidence type="ECO:0000256" key="22">
    <source>
        <dbReference type="ARBA" id="ARBA00022989"/>
    </source>
</evidence>
<dbReference type="InterPro" id="IPR002014">
    <property type="entry name" value="VHS_dom"/>
</dbReference>
<dbReference type="PROSITE" id="PS50178">
    <property type="entry name" value="ZF_FYVE"/>
    <property type="match status" value="1"/>
</dbReference>
<evidence type="ECO:0000256" key="11">
    <source>
        <dbReference type="ARBA" id="ARBA00022499"/>
    </source>
</evidence>
<evidence type="ECO:0000256" key="32">
    <source>
        <dbReference type="ARBA" id="ARBA00050932"/>
    </source>
</evidence>
<gene>
    <name evidence="48" type="ORF">J0S82_013211</name>
</gene>
<dbReference type="EMBL" id="JAGFMF010012102">
    <property type="protein sequence ID" value="KAG8507509.1"/>
    <property type="molecule type" value="Genomic_DNA"/>
</dbReference>
<evidence type="ECO:0000256" key="17">
    <source>
        <dbReference type="ARBA" id="ARBA00022792"/>
    </source>
</evidence>
<keyword evidence="25" id="KW-0496">Mitochondrion</keyword>
<dbReference type="FunFam" id="1.20.5.1940:FF:000003">
    <property type="entry name" value="Hepatocyte growth factor-regulated tyrosine kinase substrate"/>
    <property type="match status" value="1"/>
</dbReference>
<name>A0A8J5ZPB8_GALPY</name>
<feature type="compositionally biased region" description="Gly residues" evidence="45">
    <location>
        <begin position="819"/>
        <end position="836"/>
    </location>
</feature>
<keyword evidence="48" id="KW-0418">Kinase</keyword>
<evidence type="ECO:0000256" key="27">
    <source>
        <dbReference type="ARBA" id="ARBA00023274"/>
    </source>
</evidence>
<evidence type="ECO:0000256" key="6">
    <source>
        <dbReference type="ARBA" id="ARBA00007197"/>
    </source>
</evidence>
<dbReference type="GO" id="GO:0032456">
    <property type="term" value="P:endocytic recycling"/>
    <property type="evidence" value="ECO:0007669"/>
    <property type="project" value="TreeGrafter"/>
</dbReference>
<comment type="catalytic activity">
    <reaction evidence="30">
        <text>malonate(out) + phosphate(in) = malonate(in) + phosphate(out)</text>
        <dbReference type="Rhea" id="RHEA:71623"/>
        <dbReference type="ChEBI" id="CHEBI:15792"/>
        <dbReference type="ChEBI" id="CHEBI:43474"/>
    </reaction>
</comment>
<keyword evidence="49" id="KW-1185">Reference proteome</keyword>
<feature type="region of interest" description="Disordered" evidence="45">
    <location>
        <begin position="1193"/>
        <end position="1243"/>
    </location>
</feature>
<keyword evidence="44" id="KW-0175">Coiled coil</keyword>
<feature type="compositionally biased region" description="Polar residues" evidence="45">
    <location>
        <begin position="697"/>
        <end position="711"/>
    </location>
</feature>
<dbReference type="SUPFAM" id="SSF54736">
    <property type="entry name" value="ClpS-like"/>
    <property type="match status" value="1"/>
</dbReference>
<keyword evidence="15" id="KW-0677">Repeat</keyword>
<dbReference type="FunFam" id="3.30.1390.10:FF:000001">
    <property type="entry name" value="50S ribosomal protein L7/L12"/>
    <property type="match status" value="1"/>
</dbReference>
<keyword evidence="8" id="KW-0813">Transport</keyword>
<evidence type="ECO:0000256" key="36">
    <source>
        <dbReference type="ARBA" id="ARBA00057945"/>
    </source>
</evidence>
<evidence type="ECO:0000256" key="37">
    <source>
        <dbReference type="ARBA" id="ARBA00058301"/>
    </source>
</evidence>
<dbReference type="PROSITE" id="PS50330">
    <property type="entry name" value="UIM"/>
    <property type="match status" value="1"/>
</dbReference>
<evidence type="ECO:0000256" key="29">
    <source>
        <dbReference type="ARBA" id="ARBA00050259"/>
    </source>
</evidence>
<dbReference type="SUPFAM" id="SSF103506">
    <property type="entry name" value="Mitochondrial carrier"/>
    <property type="match status" value="1"/>
</dbReference>
<comment type="subcellular location">
    <subcellularLocation>
        <location evidence="4">Cytoplasm</location>
    </subcellularLocation>
    <subcellularLocation>
        <location evidence="3">Early endosome membrane</location>
        <topology evidence="3">Peripheral membrane protein</topology>
        <orientation evidence="3">Cytoplasmic side</orientation>
    </subcellularLocation>
    <subcellularLocation>
        <location evidence="1">Endosome</location>
        <location evidence="1">Multivesicular body membrane</location>
        <topology evidence="1">Peripheral membrane protein</topology>
    </subcellularLocation>
    <subcellularLocation>
        <location evidence="2">Mitochondrion inner membrane</location>
        <topology evidence="2">Multi-pass membrane protein</topology>
    </subcellularLocation>
</comment>
<feature type="compositionally biased region" description="Pro residues" evidence="45">
    <location>
        <begin position="776"/>
        <end position="788"/>
    </location>
</feature>
<feature type="compositionally biased region" description="Basic and acidic residues" evidence="45">
    <location>
        <begin position="673"/>
        <end position="686"/>
    </location>
</feature>
<comment type="catalytic activity">
    <reaction evidence="28">
        <text>(S)-malate(in) + sulfate(out) = (S)-malate(out) + sulfate(in)</text>
        <dbReference type="Rhea" id="RHEA:71615"/>
        <dbReference type="ChEBI" id="CHEBI:15589"/>
        <dbReference type="ChEBI" id="CHEBI:16189"/>
    </reaction>
</comment>
<feature type="repeat" description="Solcar" evidence="43">
    <location>
        <begin position="1604"/>
        <end position="1687"/>
    </location>
</feature>
<dbReference type="Proteomes" id="UP000700334">
    <property type="component" value="Unassembled WGS sequence"/>
</dbReference>
<feature type="compositionally biased region" description="Pro residues" evidence="45">
    <location>
        <begin position="211"/>
        <end position="223"/>
    </location>
</feature>
<dbReference type="GO" id="GO:0005743">
    <property type="term" value="C:mitochondrial inner membrane"/>
    <property type="evidence" value="ECO:0007669"/>
    <property type="project" value="UniProtKB-SubCell"/>
</dbReference>
<dbReference type="SUPFAM" id="SSF48464">
    <property type="entry name" value="ENTH/VHS domain"/>
    <property type="match status" value="1"/>
</dbReference>
<dbReference type="Pfam" id="PF12210">
    <property type="entry name" value="Hrs_helical"/>
    <property type="match status" value="1"/>
</dbReference>
<dbReference type="FunFam" id="3.30.40.10:FF:000028">
    <property type="entry name" value="Putative hepatocyte growth factor-regulated tyrosine kinase substrate"/>
    <property type="match status" value="1"/>
</dbReference>
<dbReference type="GO" id="GO:0031623">
    <property type="term" value="P:receptor internalization"/>
    <property type="evidence" value="ECO:0007669"/>
    <property type="project" value="TreeGrafter"/>
</dbReference>
<keyword evidence="20" id="KW-0809">Transit peptide</keyword>
<feature type="compositionally biased region" description="Gly residues" evidence="45">
    <location>
        <begin position="258"/>
        <end position="269"/>
    </location>
</feature>
<dbReference type="Pfam" id="PF00542">
    <property type="entry name" value="Ribosomal_L12"/>
    <property type="match status" value="1"/>
</dbReference>
<dbReference type="GO" id="GO:0035091">
    <property type="term" value="F:phosphatidylinositol binding"/>
    <property type="evidence" value="ECO:0007669"/>
    <property type="project" value="InterPro"/>
</dbReference>
<evidence type="ECO:0000256" key="7">
    <source>
        <dbReference type="ARBA" id="ARBA00015450"/>
    </source>
</evidence>
<feature type="domain" description="FYVE-type" evidence="46">
    <location>
        <begin position="559"/>
        <end position="619"/>
    </location>
</feature>
<feature type="region of interest" description="Disordered" evidence="45">
    <location>
        <begin position="186"/>
        <end position="322"/>
    </location>
</feature>
<feature type="region of interest" description="Disordered" evidence="45">
    <location>
        <begin position="1117"/>
        <end position="1175"/>
    </location>
</feature>
<evidence type="ECO:0000256" key="39">
    <source>
        <dbReference type="ARBA" id="ARBA00072782"/>
    </source>
</evidence>
<evidence type="ECO:0000256" key="8">
    <source>
        <dbReference type="ARBA" id="ARBA00022448"/>
    </source>
</evidence>
<evidence type="ECO:0000256" key="14">
    <source>
        <dbReference type="ARBA" id="ARBA00022723"/>
    </source>
</evidence>
<dbReference type="InterPro" id="IPR036235">
    <property type="entry name" value="Ribosomal_bL12_oligo_N_sf"/>
</dbReference>
<dbReference type="Gene3D" id="1.20.5.710">
    <property type="entry name" value="Single helix bin"/>
    <property type="match status" value="1"/>
</dbReference>
<evidence type="ECO:0000256" key="31">
    <source>
        <dbReference type="ARBA" id="ARBA00050795"/>
    </source>
</evidence>
<evidence type="ECO:0000256" key="16">
    <source>
        <dbReference type="ARBA" id="ARBA00022771"/>
    </source>
</evidence>
<dbReference type="Pfam" id="PF16320">
    <property type="entry name" value="Ribosomal_L12_N"/>
    <property type="match status" value="1"/>
</dbReference>
<dbReference type="InterPro" id="IPR011011">
    <property type="entry name" value="Znf_FYVE_PHD"/>
</dbReference>
<evidence type="ECO:0000256" key="41">
    <source>
        <dbReference type="ARBA" id="ARBA00076498"/>
    </source>
</evidence>
<evidence type="ECO:0000256" key="23">
    <source>
        <dbReference type="ARBA" id="ARBA00022990"/>
    </source>
</evidence>
<feature type="region of interest" description="Disordered" evidence="45">
    <location>
        <begin position="807"/>
        <end position="860"/>
    </location>
</feature>
<feature type="region of interest" description="Disordered" evidence="45">
    <location>
        <begin position="765"/>
        <end position="795"/>
    </location>
</feature>
<evidence type="ECO:0000256" key="21">
    <source>
        <dbReference type="ARBA" id="ARBA00022980"/>
    </source>
</evidence>
<keyword evidence="12" id="KW-0597">Phosphoprotein</keyword>
<evidence type="ECO:0000256" key="34">
    <source>
        <dbReference type="ARBA" id="ARBA00051777"/>
    </source>
</evidence>
<dbReference type="SUPFAM" id="SSF57903">
    <property type="entry name" value="FYVE/PHD zinc finger"/>
    <property type="match status" value="1"/>
</dbReference>
<comment type="catalytic activity">
    <reaction evidence="32">
        <text>(S)-malate(in) + succinate(out) = (S)-malate(out) + succinate(in)</text>
        <dbReference type="Rhea" id="RHEA:29327"/>
        <dbReference type="ChEBI" id="CHEBI:15589"/>
        <dbReference type="ChEBI" id="CHEBI:30031"/>
    </reaction>
</comment>
<dbReference type="Gene3D" id="1.20.5.1940">
    <property type="match status" value="1"/>
</dbReference>
<evidence type="ECO:0000313" key="49">
    <source>
        <dbReference type="Proteomes" id="UP000700334"/>
    </source>
</evidence>
<feature type="compositionally biased region" description="Polar residues" evidence="45">
    <location>
        <begin position="1207"/>
        <end position="1216"/>
    </location>
</feature>
<dbReference type="GO" id="GO:0008270">
    <property type="term" value="F:zinc ion binding"/>
    <property type="evidence" value="ECO:0007669"/>
    <property type="project" value="UniProtKB-KW"/>
</dbReference>
<dbReference type="GO" id="GO:0015297">
    <property type="term" value="F:antiporter activity"/>
    <property type="evidence" value="ECO:0007669"/>
    <property type="project" value="UniProtKB-KW"/>
</dbReference>
<feature type="repeat" description="Solcar" evidence="43">
    <location>
        <begin position="1504"/>
        <end position="1595"/>
    </location>
</feature>
<evidence type="ECO:0000256" key="26">
    <source>
        <dbReference type="ARBA" id="ARBA00023136"/>
    </source>
</evidence>
<comment type="catalytic activity">
    <reaction evidence="31">
        <text>malonate(out) + (S)-malate(in) = malonate(in) + (S)-malate(out)</text>
        <dbReference type="Rhea" id="RHEA:71611"/>
        <dbReference type="ChEBI" id="CHEBI:15589"/>
        <dbReference type="ChEBI" id="CHEBI:15792"/>
    </reaction>
</comment>
<feature type="compositionally biased region" description="Low complexity" evidence="45">
    <location>
        <begin position="718"/>
        <end position="739"/>
    </location>
</feature>
<protein>
    <recommendedName>
        <fullName evidence="7">Hepatocyte growth factor-regulated tyrosine kinase substrate</fullName>
    </recommendedName>
    <alternativeName>
        <fullName evidence="40">39S ribosomal protein L12, mitochondrial</fullName>
    </alternativeName>
    <alternativeName>
        <fullName evidence="38">Large ribosomal subunit protein bL12m</fullName>
    </alternativeName>
    <alternativeName>
        <fullName evidence="39">Mitochondrial dicarboxylate carrier</fullName>
    </alternativeName>
    <alternativeName>
        <fullName evidence="41">Solute carrier family 25 member 10</fullName>
    </alternativeName>
</protein>
<evidence type="ECO:0000256" key="15">
    <source>
        <dbReference type="ARBA" id="ARBA00022737"/>
    </source>
</evidence>
<feature type="region of interest" description="Disordered" evidence="45">
    <location>
        <begin position="1"/>
        <end position="127"/>
    </location>
</feature>
<dbReference type="GO" id="GO:0043130">
    <property type="term" value="F:ubiquitin binding"/>
    <property type="evidence" value="ECO:0007669"/>
    <property type="project" value="InterPro"/>
</dbReference>
<evidence type="ECO:0000259" key="46">
    <source>
        <dbReference type="PROSITE" id="PS50178"/>
    </source>
</evidence>
<feature type="compositionally biased region" description="Polar residues" evidence="45">
    <location>
        <begin position="1134"/>
        <end position="1156"/>
    </location>
</feature>
<feature type="non-terminal residue" evidence="48">
    <location>
        <position position="1"/>
    </location>
</feature>
<dbReference type="InterPro" id="IPR000306">
    <property type="entry name" value="Znf_FYVE"/>
</dbReference>
<keyword evidence="27" id="KW-0687">Ribonucleoprotein</keyword>
<dbReference type="PROSITE" id="PS50920">
    <property type="entry name" value="SOLCAR"/>
    <property type="match status" value="3"/>
</dbReference>
<evidence type="ECO:0000256" key="3">
    <source>
        <dbReference type="ARBA" id="ARBA00004469"/>
    </source>
</evidence>
<dbReference type="GO" id="GO:0005310">
    <property type="term" value="F:dicarboxylic acid transmembrane transporter activity"/>
    <property type="evidence" value="ECO:0007669"/>
    <property type="project" value="UniProtKB-ARBA"/>
</dbReference>
<dbReference type="Pfam" id="PF00153">
    <property type="entry name" value="Mito_carr"/>
    <property type="match status" value="3"/>
</dbReference>
<evidence type="ECO:0000313" key="48">
    <source>
        <dbReference type="EMBL" id="KAG8507509.1"/>
    </source>
</evidence>
<dbReference type="InterPro" id="IPR018108">
    <property type="entry name" value="MCP_transmembrane"/>
</dbReference>
<evidence type="ECO:0000256" key="24">
    <source>
        <dbReference type="ARBA" id="ARBA00023055"/>
    </source>
</evidence>
<evidence type="ECO:0000256" key="38">
    <source>
        <dbReference type="ARBA" id="ARBA00072684"/>
    </source>
</evidence>
<dbReference type="GO" id="GO:0003735">
    <property type="term" value="F:structural constituent of ribosome"/>
    <property type="evidence" value="ECO:0007669"/>
    <property type="project" value="InterPro"/>
</dbReference>
<feature type="compositionally biased region" description="Low complexity" evidence="45">
    <location>
        <begin position="64"/>
        <end position="76"/>
    </location>
</feature>
<comment type="function">
    <text evidence="37">As a component of the mitochondrial large ribosomal subunit, plays a role in mitochondrial translation. When present in mitochondria as a free protein not associated with the ribosome, associates with mitochondrial RNA polymerase POLRMT to activate transcription. Required for POLRMT stability.</text>
</comment>
<dbReference type="InterPro" id="IPR024641">
    <property type="entry name" value="HRS_helical"/>
</dbReference>
<evidence type="ECO:0000256" key="40">
    <source>
        <dbReference type="ARBA" id="ARBA00075329"/>
    </source>
</evidence>
<comment type="similarity">
    <text evidence="6">Belongs to the bacterial ribosomal protein bL12 family.</text>
</comment>
<dbReference type="GO" id="GO:0006869">
    <property type="term" value="P:lipid transport"/>
    <property type="evidence" value="ECO:0007669"/>
    <property type="project" value="UniProtKB-KW"/>
</dbReference>
<keyword evidence="11" id="KW-1017">Isopeptide bond</keyword>
<dbReference type="OrthoDB" id="957735at2759"/>
<feature type="repeat" description="Solcar" evidence="43">
    <location>
        <begin position="1415"/>
        <end position="1495"/>
    </location>
</feature>
<dbReference type="CDD" id="cd21387">
    <property type="entry name" value="GAT_Hrs"/>
    <property type="match status" value="1"/>
</dbReference>
<comment type="caution">
    <text evidence="48">The sequence shown here is derived from an EMBL/GenBank/DDBJ whole genome shotgun (WGS) entry which is preliminary data.</text>
</comment>
<evidence type="ECO:0000256" key="4">
    <source>
        <dbReference type="ARBA" id="ARBA00004496"/>
    </source>
</evidence>
<comment type="catalytic activity">
    <reaction evidence="34">
        <text>malonate(out) + succinate(in) = malonate(in) + succinate(out)</text>
        <dbReference type="Rhea" id="RHEA:71667"/>
        <dbReference type="ChEBI" id="CHEBI:15792"/>
        <dbReference type="ChEBI" id="CHEBI:30031"/>
    </reaction>
</comment>
<dbReference type="SUPFAM" id="SSF48300">
    <property type="entry name" value="Ribosomal protein L7/12, oligomerisation (N-terminal) domain"/>
    <property type="match status" value="1"/>
</dbReference>
<evidence type="ECO:0000256" key="45">
    <source>
        <dbReference type="SAM" id="MobiDB-lite"/>
    </source>
</evidence>
<keyword evidence="14" id="KW-0479">Metal-binding</keyword>
<evidence type="ECO:0000256" key="35">
    <source>
        <dbReference type="ARBA" id="ARBA00052941"/>
    </source>
</evidence>
<dbReference type="GO" id="GO:0016301">
    <property type="term" value="F:kinase activity"/>
    <property type="evidence" value="ECO:0007669"/>
    <property type="project" value="UniProtKB-KW"/>
</dbReference>
<dbReference type="InterPro" id="IPR008942">
    <property type="entry name" value="ENTH_VHS"/>
</dbReference>
<organism evidence="48 49">
    <name type="scientific">Galemys pyrenaicus</name>
    <name type="common">Iberian desman</name>
    <name type="synonym">Pyrenean desman</name>
    <dbReference type="NCBI Taxonomy" id="202257"/>
    <lineage>
        <taxon>Eukaryota</taxon>
        <taxon>Metazoa</taxon>
        <taxon>Chordata</taxon>
        <taxon>Craniata</taxon>
        <taxon>Vertebrata</taxon>
        <taxon>Euteleostomi</taxon>
        <taxon>Mammalia</taxon>
        <taxon>Eutheria</taxon>
        <taxon>Laurasiatheria</taxon>
        <taxon>Eulipotyphla</taxon>
        <taxon>Talpidae</taxon>
        <taxon>Galemys</taxon>
    </lineage>
</organism>
<dbReference type="FunFam" id="1.25.40.90:FF:000014">
    <property type="entry name" value="Hepatocyte growth factor-regulated tyrosine kinase substrate"/>
    <property type="match status" value="1"/>
</dbReference>